<keyword evidence="2" id="KW-1185">Reference proteome</keyword>
<evidence type="ECO:0000313" key="2">
    <source>
        <dbReference type="Proteomes" id="UP001520878"/>
    </source>
</evidence>
<dbReference type="PANTHER" id="PTHR20883">
    <property type="entry name" value="PHYTANOYL-COA DIOXYGENASE DOMAIN CONTAINING 1"/>
    <property type="match status" value="1"/>
</dbReference>
<dbReference type="Gene3D" id="2.60.120.620">
    <property type="entry name" value="q2cbj1_9rhob like domain"/>
    <property type="match status" value="1"/>
</dbReference>
<name>A0ABS8G9P3_9ALTE</name>
<dbReference type="InterPro" id="IPR008775">
    <property type="entry name" value="Phytyl_CoA_dOase-like"/>
</dbReference>
<dbReference type="SUPFAM" id="SSF51197">
    <property type="entry name" value="Clavaminate synthase-like"/>
    <property type="match status" value="1"/>
</dbReference>
<dbReference type="Proteomes" id="UP001520878">
    <property type="component" value="Unassembled WGS sequence"/>
</dbReference>
<dbReference type="PANTHER" id="PTHR20883:SF51">
    <property type="entry name" value="PHYTANOYL-COA HYDROXYLASE"/>
    <property type="match status" value="1"/>
</dbReference>
<organism evidence="1 2">
    <name type="scientific">Fluctibacter halophilus</name>
    <dbReference type="NCBI Taxonomy" id="226011"/>
    <lineage>
        <taxon>Bacteria</taxon>
        <taxon>Pseudomonadati</taxon>
        <taxon>Pseudomonadota</taxon>
        <taxon>Gammaproteobacteria</taxon>
        <taxon>Alteromonadales</taxon>
        <taxon>Alteromonadaceae</taxon>
        <taxon>Fluctibacter</taxon>
    </lineage>
</organism>
<protein>
    <submittedName>
        <fullName evidence="1">Phytanoyl-CoA dioxygenase family protein</fullName>
    </submittedName>
</protein>
<dbReference type="RefSeq" id="WP_229161230.1">
    <property type="nucleotide sequence ID" value="NZ_JAJEWP010000004.1"/>
</dbReference>
<keyword evidence="1" id="KW-0560">Oxidoreductase</keyword>
<gene>
    <name evidence="1" type="ORF">LJ739_13325</name>
</gene>
<evidence type="ECO:0000313" key="1">
    <source>
        <dbReference type="EMBL" id="MCC2617228.1"/>
    </source>
</evidence>
<keyword evidence="1" id="KW-0223">Dioxygenase</keyword>
<comment type="caution">
    <text evidence="1">The sequence shown here is derived from an EMBL/GenBank/DDBJ whole genome shotgun (WGS) entry which is preliminary data.</text>
</comment>
<proteinExistence type="predicted"/>
<reference evidence="1 2" key="1">
    <citation type="submission" date="2021-10" db="EMBL/GenBank/DDBJ databases">
        <title>Draft genome of Aestuariibacter halophilus JC2043.</title>
        <authorList>
            <person name="Emsley S.A."/>
            <person name="Pfannmuller K.M."/>
            <person name="Ushijima B."/>
            <person name="Saw J.H."/>
            <person name="Videau P."/>
        </authorList>
    </citation>
    <scope>NUCLEOTIDE SEQUENCE [LARGE SCALE GENOMIC DNA]</scope>
    <source>
        <strain evidence="1 2">JC2043</strain>
    </source>
</reference>
<dbReference type="Pfam" id="PF05721">
    <property type="entry name" value="PhyH"/>
    <property type="match status" value="1"/>
</dbReference>
<dbReference type="GO" id="GO:0051213">
    <property type="term" value="F:dioxygenase activity"/>
    <property type="evidence" value="ECO:0007669"/>
    <property type="project" value="UniProtKB-KW"/>
</dbReference>
<sequence>MTFSEKSRAFLASFDNLKEQFWEKGYVVIPKAFSQQEVALVKRAIIGCEAMNERFRDVKAKFDSGKKPSFESIFVMNDVFGNDVFSKMTRNYKLIDMVSYLFDDDAYVYHNKVTLKYSNSVGFKFHQDYFYWYQMGCLFPQMATCFIALDAATEENGCLRLMPGSHKMGRVEHTLFDGFSDSEVEAERLNAAKQRFDEVPIALSPGDAVLFHCNLFHGSHDNLSDHSRLALLGCYNTKANSPINRRWSHPPYAPQSRFFGPLQEEDVENLPDFSVTFEQASEAV</sequence>
<dbReference type="EMBL" id="JAJEWP010000004">
    <property type="protein sequence ID" value="MCC2617228.1"/>
    <property type="molecule type" value="Genomic_DNA"/>
</dbReference>
<accession>A0ABS8G9P3</accession>